<dbReference type="GO" id="GO:0004527">
    <property type="term" value="F:exonuclease activity"/>
    <property type="evidence" value="ECO:0007669"/>
    <property type="project" value="UniProtKB-KW"/>
</dbReference>
<dbReference type="EMBL" id="WJJP01000140">
    <property type="protein sequence ID" value="MBD3323826.1"/>
    <property type="molecule type" value="Genomic_DNA"/>
</dbReference>
<proteinExistence type="predicted"/>
<keyword evidence="6" id="KW-0269">Exonuclease</keyword>
<dbReference type="Gene3D" id="1.10.486.10">
    <property type="entry name" value="PCRA, domain 4"/>
    <property type="match status" value="1"/>
</dbReference>
<dbReference type="Proteomes" id="UP000649604">
    <property type="component" value="Unassembled WGS sequence"/>
</dbReference>
<dbReference type="Pfam" id="PF13361">
    <property type="entry name" value="UvrD_C"/>
    <property type="match status" value="2"/>
</dbReference>
<dbReference type="InterPro" id="IPR011604">
    <property type="entry name" value="PDDEXK-like_dom_sf"/>
</dbReference>
<dbReference type="Pfam" id="PF12705">
    <property type="entry name" value="PDDEXK_1"/>
    <property type="match status" value="1"/>
</dbReference>
<comment type="catalytic activity">
    <reaction evidence="13">
        <text>ATP + H2O = ADP + phosphate + H(+)</text>
        <dbReference type="Rhea" id="RHEA:13065"/>
        <dbReference type="ChEBI" id="CHEBI:15377"/>
        <dbReference type="ChEBI" id="CHEBI:15378"/>
        <dbReference type="ChEBI" id="CHEBI:30616"/>
        <dbReference type="ChEBI" id="CHEBI:43474"/>
        <dbReference type="ChEBI" id="CHEBI:456216"/>
        <dbReference type="EC" id="5.6.2.4"/>
    </reaction>
</comment>
<evidence type="ECO:0000256" key="12">
    <source>
        <dbReference type="ARBA" id="ARBA00034808"/>
    </source>
</evidence>
<dbReference type="GO" id="GO:0043138">
    <property type="term" value="F:3'-5' DNA helicase activity"/>
    <property type="evidence" value="ECO:0007669"/>
    <property type="project" value="UniProtKB-EC"/>
</dbReference>
<name>A0A9D5JTQ4_9BACT</name>
<accession>A0A9D5JTQ4</accession>
<evidence type="ECO:0000256" key="3">
    <source>
        <dbReference type="ARBA" id="ARBA00022763"/>
    </source>
</evidence>
<evidence type="ECO:0000256" key="14">
    <source>
        <dbReference type="PROSITE-ProRule" id="PRU00560"/>
    </source>
</evidence>
<dbReference type="InterPro" id="IPR027417">
    <property type="entry name" value="P-loop_NTPase"/>
</dbReference>
<dbReference type="Gene3D" id="3.90.320.10">
    <property type="match status" value="1"/>
</dbReference>
<evidence type="ECO:0000256" key="7">
    <source>
        <dbReference type="ARBA" id="ARBA00022840"/>
    </source>
</evidence>
<keyword evidence="7 14" id="KW-0067">ATP-binding</keyword>
<evidence type="ECO:0000256" key="9">
    <source>
        <dbReference type="ARBA" id="ARBA00023204"/>
    </source>
</evidence>
<sequence length="1283" mass="146737">MPTYIRPTPASKTDPPISLTDAQKLACDISRNIAVTAGAGSGKTRVLVERYLWCLEHNQYQARRIVAITFTEKAAGEMLARIRQRIFQRLQAGQSDARHWETVLDDLPLAPISTIHSFCQRILREFPLEAGIDPTFEVYDEALKRIHLRRLLDDLIQQQAAAKDPDVRLLAALWASRVTLREILLTLLETRDKSLLWANQILQQHFSDYFDRLRQLRETLQKQGISRLSADPQWRAALEILHTLIPPGDASKLTHRCHNILDFDREFRHSQDLDHQRTVLQMLRRECRMVTPSKAWKQDDRDTRLKAVFQQLKQLYDRTLPTYELHEAVETSGFQIQQALARLFLAAYDRYQQQKATRRRLDFDDLQERTLALLNRPDIQPWLAQRYDYLMVDEFQDTNQLQWKIIEKLGTTEIGLAKAKFCIVGDEKQSIYKFRGAEVTVFGEVRRKLRQTNLAHHLRAAPLSLPPLGDEPHVPDEQKTGDLVMAENFRSIPPLLAFFNHLFSRLFPASFDADRPYDVPHQQLLARRMLNQEAEQPPNLQETQAMPPVEFLLVTPNDDQSTPSDLDEPELVAQHIRTTLAPAFAWQDIAILLRTRTRLKEFEQALRQHDIPFVVTGGIGFYQQQEIYDLTNLLRVLVDARQDIALAGVLRSPLLSLSDDQLFFLSPANSSSSPKPTLWERLRYHAQAIDDDAASLPQELDPPHILYAFRTLSTWKRLVDRVPITHLLRRIFDDTGIYGILAGDHRNVQAVTNIEKLLEMARTFEAEGFQSVSEFVAYLDQLIMTEEREGEAQVHIAEERNVVQLMTIHAAKGLQFPVVIVPELDRQFNYGSGAPVYIDAIAPSPDPSRVPDIAAGVKGLAPEQNYTPQNTLLRDYLKRLNQEKTDAEMKRLLYVACTRAQDHLVLSGTLSQSGSNNSWISWLSEVFPLEDALHQQGLTIVEPAEHPDHPQELWIPVRTASTAPQPVPEPQPLTRPEDVNPIKHPSELPPQEEMAKILQDNLRPLKDHANELFRLNPSTAHLLLICPRKYYYHQRLHLDNPLFQRIWGESPTSSESFQSEDQGQDVGRRRGTIIHKLFEDQCFDAWAEKPSPHSLTAVLDAMRISPAERQRMGLDAAIQRAHHHYVTSGLRDLLAASPRVYREHPFVLRIAYAEIAGVIDVMFLDPRDSRWTLLDYKTNEIEPQQIEETIQTHGYDVQIQLYALAVSRLLGTTDLNTLLFFTSPGCRYDAIDTSPQTLQALEARLSTALQRLAAGMLDIPQSPDICASCEVQFCNPLKGGRYA</sequence>
<dbReference type="PANTHER" id="PTHR11070">
    <property type="entry name" value="UVRD / RECB / PCRA DNA HELICASE FAMILY MEMBER"/>
    <property type="match status" value="1"/>
</dbReference>
<evidence type="ECO:0000313" key="18">
    <source>
        <dbReference type="Proteomes" id="UP000649604"/>
    </source>
</evidence>
<feature type="domain" description="UvrD-like helicase ATP-binding" evidence="15">
    <location>
        <begin position="16"/>
        <end position="492"/>
    </location>
</feature>
<feature type="domain" description="UvrD-like helicase C-terminal" evidence="16">
    <location>
        <begin position="520"/>
        <end position="813"/>
    </location>
</feature>
<dbReference type="PANTHER" id="PTHR11070:SF2">
    <property type="entry name" value="ATP-DEPENDENT DNA HELICASE SRS2"/>
    <property type="match status" value="1"/>
</dbReference>
<evidence type="ECO:0000256" key="2">
    <source>
        <dbReference type="ARBA" id="ARBA00022741"/>
    </source>
</evidence>
<evidence type="ECO:0000259" key="16">
    <source>
        <dbReference type="PROSITE" id="PS51217"/>
    </source>
</evidence>
<evidence type="ECO:0000313" key="17">
    <source>
        <dbReference type="EMBL" id="MBD3323826.1"/>
    </source>
</evidence>
<evidence type="ECO:0000256" key="13">
    <source>
        <dbReference type="ARBA" id="ARBA00048988"/>
    </source>
</evidence>
<evidence type="ECO:0000256" key="11">
    <source>
        <dbReference type="ARBA" id="ARBA00034617"/>
    </source>
</evidence>
<keyword evidence="2 14" id="KW-0547">Nucleotide-binding</keyword>
<evidence type="ECO:0000256" key="6">
    <source>
        <dbReference type="ARBA" id="ARBA00022839"/>
    </source>
</evidence>
<gene>
    <name evidence="17" type="ORF">GF339_04535</name>
</gene>
<evidence type="ECO:0000256" key="4">
    <source>
        <dbReference type="ARBA" id="ARBA00022801"/>
    </source>
</evidence>
<keyword evidence="1" id="KW-0540">Nuclease</keyword>
<dbReference type="Gene3D" id="3.40.50.300">
    <property type="entry name" value="P-loop containing nucleotide triphosphate hydrolases"/>
    <property type="match status" value="4"/>
</dbReference>
<evidence type="ECO:0000256" key="8">
    <source>
        <dbReference type="ARBA" id="ARBA00023125"/>
    </source>
</evidence>
<feature type="binding site" evidence="14">
    <location>
        <begin position="37"/>
        <end position="44"/>
    </location>
    <ligand>
        <name>ATP</name>
        <dbReference type="ChEBI" id="CHEBI:30616"/>
    </ligand>
</feature>
<dbReference type="SUPFAM" id="SSF52980">
    <property type="entry name" value="Restriction endonuclease-like"/>
    <property type="match status" value="1"/>
</dbReference>
<dbReference type="Pfam" id="PF00580">
    <property type="entry name" value="UvrD-helicase"/>
    <property type="match status" value="1"/>
</dbReference>
<reference evidence="17" key="1">
    <citation type="submission" date="2019-11" db="EMBL/GenBank/DDBJ databases">
        <title>Microbial mats filling the niche in hypersaline microbial mats.</title>
        <authorList>
            <person name="Wong H.L."/>
            <person name="Macleod F.I."/>
            <person name="White R.A. III"/>
            <person name="Burns B.P."/>
        </authorList>
    </citation>
    <scope>NUCLEOTIDE SEQUENCE</scope>
    <source>
        <strain evidence="17">Rbin_158</strain>
    </source>
</reference>
<evidence type="ECO:0000256" key="1">
    <source>
        <dbReference type="ARBA" id="ARBA00022722"/>
    </source>
</evidence>
<dbReference type="PROSITE" id="PS51198">
    <property type="entry name" value="UVRD_HELICASE_ATP_BIND"/>
    <property type="match status" value="1"/>
</dbReference>
<evidence type="ECO:0000256" key="10">
    <source>
        <dbReference type="ARBA" id="ARBA00023235"/>
    </source>
</evidence>
<keyword evidence="3" id="KW-0227">DNA damage</keyword>
<dbReference type="InterPro" id="IPR000212">
    <property type="entry name" value="DNA_helicase_UvrD/REP"/>
</dbReference>
<dbReference type="EC" id="5.6.2.4" evidence="12"/>
<comment type="caution">
    <text evidence="17">The sequence shown here is derived from an EMBL/GenBank/DDBJ whole genome shotgun (WGS) entry which is preliminary data.</text>
</comment>
<evidence type="ECO:0000259" key="15">
    <source>
        <dbReference type="PROSITE" id="PS51198"/>
    </source>
</evidence>
<dbReference type="SUPFAM" id="SSF52540">
    <property type="entry name" value="P-loop containing nucleoside triphosphate hydrolases"/>
    <property type="match status" value="1"/>
</dbReference>
<evidence type="ECO:0000256" key="5">
    <source>
        <dbReference type="ARBA" id="ARBA00022806"/>
    </source>
</evidence>
<dbReference type="GO" id="GO:0003677">
    <property type="term" value="F:DNA binding"/>
    <property type="evidence" value="ECO:0007669"/>
    <property type="project" value="UniProtKB-KW"/>
</dbReference>
<dbReference type="GO" id="GO:0005524">
    <property type="term" value="F:ATP binding"/>
    <property type="evidence" value="ECO:0007669"/>
    <property type="project" value="UniProtKB-UniRule"/>
</dbReference>
<keyword evidence="10" id="KW-0413">Isomerase</keyword>
<keyword evidence="9" id="KW-0234">DNA repair</keyword>
<dbReference type="GO" id="GO:0000725">
    <property type="term" value="P:recombinational repair"/>
    <property type="evidence" value="ECO:0007669"/>
    <property type="project" value="TreeGrafter"/>
</dbReference>
<dbReference type="InterPro" id="IPR038726">
    <property type="entry name" value="PDDEXK_AddAB-type"/>
</dbReference>
<keyword evidence="5 14" id="KW-0347">Helicase</keyword>
<keyword evidence="4 14" id="KW-0378">Hydrolase</keyword>
<protein>
    <recommendedName>
        <fullName evidence="12">DNA 3'-5' helicase</fullName>
        <ecNumber evidence="12">5.6.2.4</ecNumber>
    </recommendedName>
</protein>
<comment type="catalytic activity">
    <reaction evidence="11">
        <text>Couples ATP hydrolysis with the unwinding of duplex DNA by translocating in the 3'-5' direction.</text>
        <dbReference type="EC" id="5.6.2.4"/>
    </reaction>
</comment>
<dbReference type="PROSITE" id="PS51217">
    <property type="entry name" value="UVRD_HELICASE_CTER"/>
    <property type="match status" value="1"/>
</dbReference>
<dbReference type="InterPro" id="IPR011335">
    <property type="entry name" value="Restrct_endonuc-II-like"/>
</dbReference>
<organism evidence="17 18">
    <name type="scientific">candidate division KSB3 bacterium</name>
    <dbReference type="NCBI Taxonomy" id="2044937"/>
    <lineage>
        <taxon>Bacteria</taxon>
        <taxon>candidate division KSB3</taxon>
    </lineage>
</organism>
<keyword evidence="8" id="KW-0238">DNA-binding</keyword>
<dbReference type="InterPro" id="IPR014017">
    <property type="entry name" value="DNA_helicase_UvrD-like_C"/>
</dbReference>
<dbReference type="InterPro" id="IPR014016">
    <property type="entry name" value="UvrD-like_ATP-bd"/>
</dbReference>